<dbReference type="OMA" id="QCETIYK"/>
<evidence type="ECO:0000313" key="2">
    <source>
        <dbReference type="Proteomes" id="UP000078561"/>
    </source>
</evidence>
<dbReference type="InParanoid" id="A0A163LZV3"/>
<dbReference type="GO" id="GO:0005737">
    <property type="term" value="C:cytoplasm"/>
    <property type="evidence" value="ECO:0007669"/>
    <property type="project" value="TreeGrafter"/>
</dbReference>
<dbReference type="OrthoDB" id="2011986at2759"/>
<proteinExistence type="predicted"/>
<protein>
    <submittedName>
        <fullName evidence="1">Uncharacterized protein</fullName>
    </submittedName>
</protein>
<dbReference type="InterPro" id="IPR018810">
    <property type="entry name" value="UPF0662"/>
</dbReference>
<dbReference type="AlphaFoldDB" id="A0A163LZV3"/>
<organism evidence="1">
    <name type="scientific">Absidia glauca</name>
    <name type="common">Pin mould</name>
    <dbReference type="NCBI Taxonomy" id="4829"/>
    <lineage>
        <taxon>Eukaryota</taxon>
        <taxon>Fungi</taxon>
        <taxon>Fungi incertae sedis</taxon>
        <taxon>Mucoromycota</taxon>
        <taxon>Mucoromycotina</taxon>
        <taxon>Mucoromycetes</taxon>
        <taxon>Mucorales</taxon>
        <taxon>Cunninghamellaceae</taxon>
        <taxon>Absidia</taxon>
    </lineage>
</organism>
<reference evidence="1" key="1">
    <citation type="submission" date="2016-04" db="EMBL/GenBank/DDBJ databases">
        <authorList>
            <person name="Evans L.H."/>
            <person name="Alamgir A."/>
            <person name="Owens N."/>
            <person name="Weber N.D."/>
            <person name="Virtaneva K."/>
            <person name="Barbian K."/>
            <person name="Babar A."/>
            <person name="Rosenke K."/>
        </authorList>
    </citation>
    <scope>NUCLEOTIDE SEQUENCE [LARGE SCALE GENOMIC DNA]</scope>
    <source>
        <strain evidence="1">CBS 101.48</strain>
    </source>
</reference>
<dbReference type="EMBL" id="LT553041">
    <property type="protein sequence ID" value="SAL99928.1"/>
    <property type="molecule type" value="Genomic_DNA"/>
</dbReference>
<sequence>MPETVPQEEKPILLKMLNLRMRLSVLKRDRTTHLDIHQLEPLRQETADLIQELTNVRHGVLIDEKQQANRCDDLLDEVCQMISLCFLSLGKIRESPAVYSQVASISHCFERLDEFGIYAEEFLEPYANMLKDIKNVLTIDEKNETLTKPVMQILWHKFRQCETIYKRLLDTIHEVSPELYQMKLASIENLRKDGKFLDARGDIPEGQALCVNTLEECYQLMEELRQTDDEDDV</sequence>
<keyword evidence="2" id="KW-1185">Reference proteome</keyword>
<dbReference type="PANTHER" id="PTHR28086:SF1">
    <property type="entry name" value="CU(2+) SUPPRESSING AND BLEOMYCIN SENSITIVE PROTEIN 1"/>
    <property type="match status" value="1"/>
</dbReference>
<dbReference type="PANTHER" id="PTHR28086">
    <property type="entry name" value="UPF0662 PROTEIN YPL260W"/>
    <property type="match status" value="1"/>
</dbReference>
<dbReference type="STRING" id="4829.A0A163LZV3"/>
<gene>
    <name evidence="1" type="primary">ABSGL_05584.1 scaffold 7186</name>
</gene>
<accession>A0A163LZV3</accession>
<dbReference type="GO" id="GO:0005634">
    <property type="term" value="C:nucleus"/>
    <property type="evidence" value="ECO:0007669"/>
    <property type="project" value="TreeGrafter"/>
</dbReference>
<dbReference type="Proteomes" id="UP000078561">
    <property type="component" value="Unassembled WGS sequence"/>
</dbReference>
<name>A0A163LZV3_ABSGL</name>
<evidence type="ECO:0000313" key="1">
    <source>
        <dbReference type="EMBL" id="SAL99928.1"/>
    </source>
</evidence>